<dbReference type="EMBL" id="BPLR01016814">
    <property type="protein sequence ID" value="GIY86558.1"/>
    <property type="molecule type" value="Genomic_DNA"/>
</dbReference>
<organism evidence="1 2">
    <name type="scientific">Caerostris extrusa</name>
    <name type="common">Bark spider</name>
    <name type="synonym">Caerostris bankana</name>
    <dbReference type="NCBI Taxonomy" id="172846"/>
    <lineage>
        <taxon>Eukaryota</taxon>
        <taxon>Metazoa</taxon>
        <taxon>Ecdysozoa</taxon>
        <taxon>Arthropoda</taxon>
        <taxon>Chelicerata</taxon>
        <taxon>Arachnida</taxon>
        <taxon>Araneae</taxon>
        <taxon>Araneomorphae</taxon>
        <taxon>Entelegynae</taxon>
        <taxon>Araneoidea</taxon>
        <taxon>Araneidae</taxon>
        <taxon>Caerostris</taxon>
    </lineage>
</organism>
<accession>A0AAV4WW99</accession>
<proteinExistence type="predicted"/>
<evidence type="ECO:0000313" key="1">
    <source>
        <dbReference type="EMBL" id="GIY86558.1"/>
    </source>
</evidence>
<name>A0AAV4WW99_CAEEX</name>
<sequence>MFSTMTRTTTASWRPRSCGKLLRETTWANCPPRASWRTCCFSTTRTRTVASTSTNSTWLLVSYTVSGHPFPLGFCFASLPVVSFCSQPHFRSSKWCNSIMWIDSIRE</sequence>
<dbReference type="Proteomes" id="UP001054945">
    <property type="component" value="Unassembled WGS sequence"/>
</dbReference>
<evidence type="ECO:0000313" key="2">
    <source>
        <dbReference type="Proteomes" id="UP001054945"/>
    </source>
</evidence>
<dbReference type="AlphaFoldDB" id="A0AAV4WW99"/>
<keyword evidence="2" id="KW-1185">Reference proteome</keyword>
<reference evidence="1 2" key="1">
    <citation type="submission" date="2021-06" db="EMBL/GenBank/DDBJ databases">
        <title>Caerostris extrusa draft genome.</title>
        <authorList>
            <person name="Kono N."/>
            <person name="Arakawa K."/>
        </authorList>
    </citation>
    <scope>NUCLEOTIDE SEQUENCE [LARGE SCALE GENOMIC DNA]</scope>
</reference>
<comment type="caution">
    <text evidence="1">The sequence shown here is derived from an EMBL/GenBank/DDBJ whole genome shotgun (WGS) entry which is preliminary data.</text>
</comment>
<gene>
    <name evidence="1" type="ORF">CEXT_374351</name>
</gene>
<protein>
    <submittedName>
        <fullName evidence="1">Uncharacterized protein</fullName>
    </submittedName>
</protein>